<accession>A0A9W7ZTY4</accession>
<dbReference type="SUPFAM" id="SSF51430">
    <property type="entry name" value="NAD(P)-linked oxidoreductase"/>
    <property type="match status" value="1"/>
</dbReference>
<dbReference type="Pfam" id="PF00248">
    <property type="entry name" value="Aldo_ket_red"/>
    <property type="match status" value="1"/>
</dbReference>
<proteinExistence type="inferred from homology"/>
<organism evidence="9 10">
    <name type="scientific">Mycoemilia scoparia</name>
    <dbReference type="NCBI Taxonomy" id="417184"/>
    <lineage>
        <taxon>Eukaryota</taxon>
        <taxon>Fungi</taxon>
        <taxon>Fungi incertae sedis</taxon>
        <taxon>Zoopagomycota</taxon>
        <taxon>Kickxellomycotina</taxon>
        <taxon>Kickxellomycetes</taxon>
        <taxon>Kickxellales</taxon>
        <taxon>Kickxellaceae</taxon>
        <taxon>Mycoemilia</taxon>
    </lineage>
</organism>
<dbReference type="InterPro" id="IPR023210">
    <property type="entry name" value="NADP_OxRdtase_dom"/>
</dbReference>
<dbReference type="PANTHER" id="PTHR43827">
    <property type="entry name" value="2,5-DIKETO-D-GLUCONIC ACID REDUCTASE"/>
    <property type="match status" value="1"/>
</dbReference>
<feature type="binding site" evidence="5">
    <location>
        <position position="109"/>
    </location>
    <ligand>
        <name>substrate</name>
    </ligand>
</feature>
<feature type="domain" description="NADP-dependent oxidoreductase" evidence="8">
    <location>
        <begin position="18"/>
        <end position="309"/>
    </location>
</feature>
<dbReference type="CDD" id="cd19071">
    <property type="entry name" value="AKR_AKR1-5-like"/>
    <property type="match status" value="1"/>
</dbReference>
<dbReference type="AlphaFoldDB" id="A0A9W7ZTY4"/>
<feature type="active site" description="Proton donor" evidence="4">
    <location>
        <position position="51"/>
    </location>
</feature>
<dbReference type="OrthoDB" id="416253at2759"/>
<sequence length="330" mass="36683">MSLQKTIKLNSGNTIPVIGLGTHALKGEDGIRSIVHAIEVGYRHLDTAELYDNEVEVGEAIRRSGIKREELFVTTKLTSFKHHPDVVEQALDKSLERLGLDYVDLFLMHSPFAFIEQPDSVTASTGYVKDNKDDGSSSDEPKVEANEDTESGKIMGPVDAKIDYIDTWIAMEKVFAKGKAKSIGVSNFSNYKIQRLLKAANIKPAVNQIELHPYFSNIEYVKFNQDNGIAVTAFSPLGADVGEKGLRQDPVITEIAKKLGATNVQVLIAWGVQRNTIVIPMAAEHEYITSNFQQVILDDDDVEKINGLDRNEPVLDLTRFYGPKWSVYVD</sequence>
<dbReference type="Proteomes" id="UP001150538">
    <property type="component" value="Unassembled WGS sequence"/>
</dbReference>
<comment type="similarity">
    <text evidence="1">Belongs to the aldo/keto reductase family.</text>
</comment>
<dbReference type="PROSITE" id="PS00062">
    <property type="entry name" value="ALDOKETO_REDUCTASE_2"/>
    <property type="match status" value="1"/>
</dbReference>
<dbReference type="InterPro" id="IPR036812">
    <property type="entry name" value="NAD(P)_OxRdtase_dom_sf"/>
</dbReference>
<gene>
    <name evidence="9" type="ORF">H4219_005604</name>
</gene>
<dbReference type="Gene3D" id="3.20.20.100">
    <property type="entry name" value="NADP-dependent oxidoreductase domain"/>
    <property type="match status" value="1"/>
</dbReference>
<dbReference type="PROSITE" id="PS00798">
    <property type="entry name" value="ALDOKETO_REDUCTASE_1"/>
    <property type="match status" value="1"/>
</dbReference>
<evidence type="ECO:0000256" key="6">
    <source>
        <dbReference type="PIRSR" id="PIRSR000097-3"/>
    </source>
</evidence>
<evidence type="ECO:0000256" key="4">
    <source>
        <dbReference type="PIRSR" id="PIRSR000097-1"/>
    </source>
</evidence>
<evidence type="ECO:0000313" key="9">
    <source>
        <dbReference type="EMBL" id="KAJ1912446.1"/>
    </source>
</evidence>
<keyword evidence="3" id="KW-0560">Oxidoreductase</keyword>
<reference evidence="9" key="1">
    <citation type="submission" date="2022-07" db="EMBL/GenBank/DDBJ databases">
        <title>Phylogenomic reconstructions and comparative analyses of Kickxellomycotina fungi.</title>
        <authorList>
            <person name="Reynolds N.K."/>
            <person name="Stajich J.E."/>
            <person name="Barry K."/>
            <person name="Grigoriev I.V."/>
            <person name="Crous P."/>
            <person name="Smith M.E."/>
        </authorList>
    </citation>
    <scope>NUCLEOTIDE SEQUENCE</scope>
    <source>
        <strain evidence="9">NBRC 100468</strain>
    </source>
</reference>
<feature type="region of interest" description="Disordered" evidence="7">
    <location>
        <begin position="125"/>
        <end position="152"/>
    </location>
</feature>
<feature type="site" description="Lowers pKa of active site Tyr" evidence="6">
    <location>
        <position position="76"/>
    </location>
</feature>
<evidence type="ECO:0000256" key="5">
    <source>
        <dbReference type="PIRSR" id="PIRSR000097-2"/>
    </source>
</evidence>
<dbReference type="InterPro" id="IPR020471">
    <property type="entry name" value="AKR"/>
</dbReference>
<dbReference type="EMBL" id="JANBPU010000344">
    <property type="protein sequence ID" value="KAJ1912446.1"/>
    <property type="molecule type" value="Genomic_DNA"/>
</dbReference>
<dbReference type="PRINTS" id="PR00069">
    <property type="entry name" value="ALDKETRDTASE"/>
</dbReference>
<feature type="compositionally biased region" description="Basic and acidic residues" evidence="7">
    <location>
        <begin position="129"/>
        <end position="145"/>
    </location>
</feature>
<evidence type="ECO:0000256" key="1">
    <source>
        <dbReference type="ARBA" id="ARBA00007905"/>
    </source>
</evidence>
<evidence type="ECO:0000256" key="7">
    <source>
        <dbReference type="SAM" id="MobiDB-lite"/>
    </source>
</evidence>
<evidence type="ECO:0000259" key="8">
    <source>
        <dbReference type="Pfam" id="PF00248"/>
    </source>
</evidence>
<dbReference type="GO" id="GO:0016616">
    <property type="term" value="F:oxidoreductase activity, acting on the CH-OH group of donors, NAD or NADP as acceptor"/>
    <property type="evidence" value="ECO:0007669"/>
    <property type="project" value="UniProtKB-ARBA"/>
</dbReference>
<name>A0A9W7ZTY4_9FUNG</name>
<dbReference type="InterPro" id="IPR018170">
    <property type="entry name" value="Aldo/ket_reductase_CS"/>
</dbReference>
<keyword evidence="10" id="KW-1185">Reference proteome</keyword>
<dbReference type="PANTHER" id="PTHR43827:SF3">
    <property type="entry name" value="NADP-DEPENDENT OXIDOREDUCTASE DOMAIN-CONTAINING PROTEIN"/>
    <property type="match status" value="1"/>
</dbReference>
<evidence type="ECO:0000313" key="10">
    <source>
        <dbReference type="Proteomes" id="UP001150538"/>
    </source>
</evidence>
<keyword evidence="2" id="KW-0521">NADP</keyword>
<evidence type="ECO:0000256" key="2">
    <source>
        <dbReference type="ARBA" id="ARBA00022857"/>
    </source>
</evidence>
<comment type="caution">
    <text evidence="9">The sequence shown here is derived from an EMBL/GenBank/DDBJ whole genome shotgun (WGS) entry which is preliminary data.</text>
</comment>
<evidence type="ECO:0000256" key="3">
    <source>
        <dbReference type="ARBA" id="ARBA00023002"/>
    </source>
</evidence>
<dbReference type="PIRSF" id="PIRSF000097">
    <property type="entry name" value="AKR"/>
    <property type="match status" value="1"/>
</dbReference>
<protein>
    <recommendedName>
        <fullName evidence="8">NADP-dependent oxidoreductase domain-containing protein</fullName>
    </recommendedName>
</protein>